<name>A0AAD4NAY7_9BILA</name>
<evidence type="ECO:0000313" key="1">
    <source>
        <dbReference type="EMBL" id="KAI1718048.1"/>
    </source>
</evidence>
<gene>
    <name evidence="1" type="ORF">DdX_06462</name>
</gene>
<sequence length="354" mass="40439">MLISQIDLGVQARQLFDVVKLLPANLKTYPEWSPAISFLLGNNSGCNVWNMKSQAKTLNQGYLFGAWKEMPNWFWDRFSEILFYNKIIEKEGRRKKTFVITSEGEKWYQIGLQSLQLKAPNFEGRSEFFEILSQHEHAIEPMEETPNESIAETDSNASNECDQDMQSNAAIIVDDASYLSDDEDAKPILSTKDKVQLEIRCSTTEENVCSRAPKKLYYKYFHSHYGNESEFEKAVCDNWKTIENQFNKLHTSNGLESINLQNSPPSQDFDEQLGDIDSTDNDNVYTLHSLFALSINSIAQLSNKSSEEVADGIVSYVMKGRPIHLRVLGIDAELLRDYIQIIIQEAIQGVFLFV</sequence>
<evidence type="ECO:0000313" key="2">
    <source>
        <dbReference type="Proteomes" id="UP001201812"/>
    </source>
</evidence>
<protein>
    <submittedName>
        <fullName evidence="1">Uncharacterized protein</fullName>
    </submittedName>
</protein>
<dbReference type="AlphaFoldDB" id="A0AAD4NAY7"/>
<dbReference type="EMBL" id="JAKKPZ010000008">
    <property type="protein sequence ID" value="KAI1718048.1"/>
    <property type="molecule type" value="Genomic_DNA"/>
</dbReference>
<comment type="caution">
    <text evidence="1">The sequence shown here is derived from an EMBL/GenBank/DDBJ whole genome shotgun (WGS) entry which is preliminary data.</text>
</comment>
<reference evidence="1" key="1">
    <citation type="submission" date="2022-01" db="EMBL/GenBank/DDBJ databases">
        <title>Genome Sequence Resource for Two Populations of Ditylenchus destructor, the Migratory Endoparasitic Phytonematode.</title>
        <authorList>
            <person name="Zhang H."/>
            <person name="Lin R."/>
            <person name="Xie B."/>
        </authorList>
    </citation>
    <scope>NUCLEOTIDE SEQUENCE</scope>
    <source>
        <strain evidence="1">BazhouSP</strain>
    </source>
</reference>
<dbReference type="Proteomes" id="UP001201812">
    <property type="component" value="Unassembled WGS sequence"/>
</dbReference>
<accession>A0AAD4NAY7</accession>
<organism evidence="1 2">
    <name type="scientific">Ditylenchus destructor</name>
    <dbReference type="NCBI Taxonomy" id="166010"/>
    <lineage>
        <taxon>Eukaryota</taxon>
        <taxon>Metazoa</taxon>
        <taxon>Ecdysozoa</taxon>
        <taxon>Nematoda</taxon>
        <taxon>Chromadorea</taxon>
        <taxon>Rhabditida</taxon>
        <taxon>Tylenchina</taxon>
        <taxon>Tylenchomorpha</taxon>
        <taxon>Sphaerularioidea</taxon>
        <taxon>Anguinidae</taxon>
        <taxon>Anguininae</taxon>
        <taxon>Ditylenchus</taxon>
    </lineage>
</organism>
<keyword evidence="2" id="KW-1185">Reference proteome</keyword>
<proteinExistence type="predicted"/>